<reference evidence="4" key="1">
    <citation type="submission" date="2021-01" db="UniProtKB">
        <authorList>
            <consortium name="EnsemblMetazoa"/>
        </authorList>
    </citation>
    <scope>IDENTIFICATION</scope>
</reference>
<comment type="similarity">
    <text evidence="1">Belongs to the sulfotransferase 1 family.</text>
</comment>
<sequence>MKSMALLVKKRWSAPVYIDKNKNYFWVWFLFSLGIFFNETFSDWCILKKKEDIFTTMTHNYQIQEDVILRQYLPKDFLENATGFQPSETDSFIVGYPRAGSSWVAYILYLLRNGGEPIGIGERLWEDVPEVGVGRHVQQPFGKYFVHLADLVTHPRILRTHLPPDKAPVHPKSKIIYISRNPFDTAVSLYNENRAINEFSGNFDDFFTYFLHGQTDYNDYFDHHVEWSNRKAMQHILWITYEELKQYPRAIIKKLGDYLGGIYERNANDDYIVKEVIAHSSLTEMKASEHLLIQPNPNRNNGLSFFQDGNIGNYNKTFSKQQVKQLSERFSREFSGTSFLNTWKKQGLPIYVNNNNNNDYINHNNNNVITITKSNHR</sequence>
<evidence type="ECO:0000256" key="2">
    <source>
        <dbReference type="ARBA" id="ARBA00022679"/>
    </source>
</evidence>
<organism evidence="4 5">
    <name type="scientific">Clytia hemisphaerica</name>
    <dbReference type="NCBI Taxonomy" id="252671"/>
    <lineage>
        <taxon>Eukaryota</taxon>
        <taxon>Metazoa</taxon>
        <taxon>Cnidaria</taxon>
        <taxon>Hydrozoa</taxon>
        <taxon>Hydroidolina</taxon>
        <taxon>Leptothecata</taxon>
        <taxon>Obeliida</taxon>
        <taxon>Clytiidae</taxon>
        <taxon>Clytia</taxon>
    </lineage>
</organism>
<dbReference type="InterPro" id="IPR027417">
    <property type="entry name" value="P-loop_NTPase"/>
</dbReference>
<dbReference type="GO" id="GO:0008146">
    <property type="term" value="F:sulfotransferase activity"/>
    <property type="evidence" value="ECO:0007669"/>
    <property type="project" value="InterPro"/>
</dbReference>
<evidence type="ECO:0000313" key="5">
    <source>
        <dbReference type="Proteomes" id="UP000594262"/>
    </source>
</evidence>
<name>A0A7M5UNY9_9CNID</name>
<accession>A0A7M5UNY9</accession>
<evidence type="ECO:0000259" key="3">
    <source>
        <dbReference type="Pfam" id="PF00685"/>
    </source>
</evidence>
<dbReference type="Pfam" id="PF00685">
    <property type="entry name" value="Sulfotransfer_1"/>
    <property type="match status" value="1"/>
</dbReference>
<dbReference type="AlphaFoldDB" id="A0A7M5UNY9"/>
<dbReference type="PANTHER" id="PTHR11783">
    <property type="entry name" value="SULFOTRANSFERASE SULT"/>
    <property type="match status" value="1"/>
</dbReference>
<dbReference type="EnsemblMetazoa" id="CLYHEMT002209.1">
    <property type="protein sequence ID" value="CLYHEMP002209.1"/>
    <property type="gene ID" value="CLYHEMG002209"/>
</dbReference>
<proteinExistence type="inferred from homology"/>
<evidence type="ECO:0000256" key="1">
    <source>
        <dbReference type="ARBA" id="ARBA00005771"/>
    </source>
</evidence>
<dbReference type="SUPFAM" id="SSF52540">
    <property type="entry name" value="P-loop containing nucleoside triphosphate hydrolases"/>
    <property type="match status" value="1"/>
</dbReference>
<keyword evidence="2" id="KW-0808">Transferase</keyword>
<dbReference type="OrthoDB" id="205623at2759"/>
<protein>
    <recommendedName>
        <fullName evidence="3">Sulfotransferase domain-containing protein</fullName>
    </recommendedName>
</protein>
<dbReference type="InterPro" id="IPR000863">
    <property type="entry name" value="Sulfotransferase_dom"/>
</dbReference>
<feature type="domain" description="Sulfotransferase" evidence="3">
    <location>
        <begin position="89"/>
        <end position="337"/>
    </location>
</feature>
<keyword evidence="5" id="KW-1185">Reference proteome</keyword>
<dbReference type="Gene3D" id="3.40.50.300">
    <property type="entry name" value="P-loop containing nucleotide triphosphate hydrolases"/>
    <property type="match status" value="1"/>
</dbReference>
<evidence type="ECO:0000313" key="4">
    <source>
        <dbReference type="EnsemblMetazoa" id="CLYHEMP002209.1"/>
    </source>
</evidence>
<dbReference type="Proteomes" id="UP000594262">
    <property type="component" value="Unplaced"/>
</dbReference>